<comment type="caution">
    <text evidence="2">The sequence shown here is derived from an EMBL/GenBank/DDBJ whole genome shotgun (WGS) entry which is preliminary data.</text>
</comment>
<proteinExistence type="predicted"/>
<evidence type="ECO:0000313" key="2">
    <source>
        <dbReference type="EMBL" id="KKB61759.1"/>
    </source>
</evidence>
<evidence type="ECO:0000313" key="3">
    <source>
        <dbReference type="Proteomes" id="UP000033618"/>
    </source>
</evidence>
<accession>A0A0F5JVV5</accession>
<dbReference type="Pfam" id="PF09917">
    <property type="entry name" value="DUF2147"/>
    <property type="match status" value="1"/>
</dbReference>
<dbReference type="PANTHER" id="PTHR36919">
    <property type="entry name" value="BLR1215 PROTEIN"/>
    <property type="match status" value="1"/>
</dbReference>
<dbReference type="PANTHER" id="PTHR36919:SF3">
    <property type="entry name" value="BLL5882 PROTEIN"/>
    <property type="match status" value="1"/>
</dbReference>
<dbReference type="InterPro" id="IPR019223">
    <property type="entry name" value="DUF2147"/>
</dbReference>
<feature type="domain" description="DUF2147" evidence="1">
    <location>
        <begin position="25"/>
        <end position="143"/>
    </location>
</feature>
<dbReference type="Gene3D" id="2.40.128.520">
    <property type="match status" value="1"/>
</dbReference>
<dbReference type="OrthoDB" id="9814399at2"/>
<dbReference type="Proteomes" id="UP000033618">
    <property type="component" value="Unassembled WGS sequence"/>
</dbReference>
<dbReference type="PATRIC" id="fig|28092.6.peg.5078"/>
<reference evidence="2 3" key="1">
    <citation type="submission" date="2015-03" db="EMBL/GenBank/DDBJ databases">
        <title>Draft Genome Sequence of Burkholderia andropogonis type strain ICMP2807, isolated from Sorghum bicolor.</title>
        <authorList>
            <person name="Lopes-Santos L."/>
            <person name="Castro D.B."/>
            <person name="Ottoboni L.M."/>
            <person name="Park D."/>
            <person name="Weirc B.S."/>
            <person name="Destefano S.A."/>
        </authorList>
    </citation>
    <scope>NUCLEOTIDE SEQUENCE [LARGE SCALE GENOMIC DNA]</scope>
    <source>
        <strain evidence="2 3">ICMP2807</strain>
    </source>
</reference>
<sequence>MPSAQAQTAAPTMAAAPSATATPIGIWKTIDDATREPRALIRIYTEPDGSLSGKIIKVLDKDANPEKRCDECTDDRKNQLIQGLRIIDKMRANGAIWDQGRILDPENGKLYRCKMSLEDGGRKLVVRGYIGVSLLGRSQTWFREE</sequence>
<name>A0A0F5JVV5_9BURK</name>
<dbReference type="RefSeq" id="WP_046153948.1">
    <property type="nucleotide sequence ID" value="NZ_CADFGU010000002.1"/>
</dbReference>
<protein>
    <recommendedName>
        <fullName evidence="1">DUF2147 domain-containing protein</fullName>
    </recommendedName>
</protein>
<dbReference type="EMBL" id="LAQU01000033">
    <property type="protein sequence ID" value="KKB61759.1"/>
    <property type="molecule type" value="Genomic_DNA"/>
</dbReference>
<dbReference type="AlphaFoldDB" id="A0A0F5JVV5"/>
<organism evidence="2 3">
    <name type="scientific">Robbsia andropogonis</name>
    <dbReference type="NCBI Taxonomy" id="28092"/>
    <lineage>
        <taxon>Bacteria</taxon>
        <taxon>Pseudomonadati</taxon>
        <taxon>Pseudomonadota</taxon>
        <taxon>Betaproteobacteria</taxon>
        <taxon>Burkholderiales</taxon>
        <taxon>Burkholderiaceae</taxon>
        <taxon>Robbsia</taxon>
    </lineage>
</organism>
<keyword evidence="3" id="KW-1185">Reference proteome</keyword>
<gene>
    <name evidence="2" type="ORF">WM40_21570</name>
</gene>
<evidence type="ECO:0000259" key="1">
    <source>
        <dbReference type="Pfam" id="PF09917"/>
    </source>
</evidence>